<dbReference type="AlphaFoldDB" id="A0AAD6TYH3"/>
<comment type="caution">
    <text evidence="2">The sequence shown here is derived from an EMBL/GenBank/DDBJ whole genome shotgun (WGS) entry which is preliminary data.</text>
</comment>
<feature type="compositionally biased region" description="Basic residues" evidence="1">
    <location>
        <begin position="107"/>
        <end position="118"/>
    </location>
</feature>
<reference evidence="2" key="1">
    <citation type="submission" date="2023-03" db="EMBL/GenBank/DDBJ databases">
        <title>Massive genome expansion in bonnet fungi (Mycena s.s.) driven by repeated elements and novel gene families across ecological guilds.</title>
        <authorList>
            <consortium name="Lawrence Berkeley National Laboratory"/>
            <person name="Harder C.B."/>
            <person name="Miyauchi S."/>
            <person name="Viragh M."/>
            <person name="Kuo A."/>
            <person name="Thoen E."/>
            <person name="Andreopoulos B."/>
            <person name="Lu D."/>
            <person name="Skrede I."/>
            <person name="Drula E."/>
            <person name="Henrissat B."/>
            <person name="Morin E."/>
            <person name="Kohler A."/>
            <person name="Barry K."/>
            <person name="LaButti K."/>
            <person name="Morin E."/>
            <person name="Salamov A."/>
            <person name="Lipzen A."/>
            <person name="Mereny Z."/>
            <person name="Hegedus B."/>
            <person name="Baldrian P."/>
            <person name="Stursova M."/>
            <person name="Weitz H."/>
            <person name="Taylor A."/>
            <person name="Grigoriev I.V."/>
            <person name="Nagy L.G."/>
            <person name="Martin F."/>
            <person name="Kauserud H."/>
        </authorList>
    </citation>
    <scope>NUCLEOTIDE SEQUENCE</scope>
    <source>
        <strain evidence="2">CBHHK173m</strain>
    </source>
</reference>
<feature type="compositionally biased region" description="Basic and acidic residues" evidence="1">
    <location>
        <begin position="138"/>
        <end position="151"/>
    </location>
</feature>
<feature type="compositionally biased region" description="Basic and acidic residues" evidence="1">
    <location>
        <begin position="15"/>
        <end position="32"/>
    </location>
</feature>
<accession>A0AAD6TYH3</accession>
<evidence type="ECO:0000256" key="1">
    <source>
        <dbReference type="SAM" id="MobiDB-lite"/>
    </source>
</evidence>
<dbReference type="Proteomes" id="UP001222325">
    <property type="component" value="Unassembled WGS sequence"/>
</dbReference>
<feature type="region of interest" description="Disordered" evidence="1">
    <location>
        <begin position="1"/>
        <end position="180"/>
    </location>
</feature>
<evidence type="ECO:0000313" key="2">
    <source>
        <dbReference type="EMBL" id="KAJ7078607.1"/>
    </source>
</evidence>
<organism evidence="2 3">
    <name type="scientific">Mycena belliarum</name>
    <dbReference type="NCBI Taxonomy" id="1033014"/>
    <lineage>
        <taxon>Eukaryota</taxon>
        <taxon>Fungi</taxon>
        <taxon>Dikarya</taxon>
        <taxon>Basidiomycota</taxon>
        <taxon>Agaricomycotina</taxon>
        <taxon>Agaricomycetes</taxon>
        <taxon>Agaricomycetidae</taxon>
        <taxon>Agaricales</taxon>
        <taxon>Marasmiineae</taxon>
        <taxon>Mycenaceae</taxon>
        <taxon>Mycena</taxon>
    </lineage>
</organism>
<gene>
    <name evidence="2" type="ORF">B0H15DRAFT_860284</name>
</gene>
<feature type="compositionally biased region" description="Basic residues" evidence="1">
    <location>
        <begin position="152"/>
        <end position="172"/>
    </location>
</feature>
<feature type="compositionally biased region" description="Basic residues" evidence="1">
    <location>
        <begin position="41"/>
        <end position="87"/>
    </location>
</feature>
<evidence type="ECO:0000313" key="3">
    <source>
        <dbReference type="Proteomes" id="UP001222325"/>
    </source>
</evidence>
<keyword evidence="3" id="KW-1185">Reference proteome</keyword>
<proteinExistence type="predicted"/>
<protein>
    <submittedName>
        <fullName evidence="2">Uncharacterized protein</fullName>
    </submittedName>
</protein>
<sequence length="204" mass="23688">MARPHLQRSTALHPPDVHRTQDTEQRTEHKTQNTEQIARPHSPRQARPAPRRYRSPHRAKTPHLRRQSTGRGARKTSRPTHKHKHRTKAQETPNKEKSKEKDERIEKSKKKRKRKKHAPLLALALHRAPPHPVLVPRADQEHLPRGRAPRDRHGRQRRRRRRCCGRRKKQRAGQRVLDSCSRGLGGGAWAMSLAPPSHDPPLKA</sequence>
<name>A0AAD6TYH3_9AGAR</name>
<feature type="compositionally biased region" description="Basic and acidic residues" evidence="1">
    <location>
        <begin position="93"/>
        <end position="106"/>
    </location>
</feature>
<dbReference type="EMBL" id="JARJCN010000065">
    <property type="protein sequence ID" value="KAJ7078607.1"/>
    <property type="molecule type" value="Genomic_DNA"/>
</dbReference>